<sequence>MLAELEEIIAYLKIFTHKNNGELTLLSAQTSSSSTSTSASRRKQSNSSLNVVSSASSTSYGYEKQAALKKLQRIWTRRMIGVERNIEVWQSLMLVRSLVFDPKEDVDIWLKYARFCLKSGNINLAASALWRVGAQPFMRSEERDPYAPIPINLGGNAGASQGFANGMLSLADSVSQDPRMAFSYLRYLWAENREDVTLKQMEFFLLKL</sequence>
<dbReference type="EMBL" id="CM047582">
    <property type="protein sequence ID" value="KAI9915473.1"/>
    <property type="molecule type" value="Genomic_DNA"/>
</dbReference>
<accession>A0ACC0W9H1</accession>
<dbReference type="Proteomes" id="UP001163321">
    <property type="component" value="Chromosome 3"/>
</dbReference>
<evidence type="ECO:0000313" key="1">
    <source>
        <dbReference type="EMBL" id="KAI9915473.1"/>
    </source>
</evidence>
<keyword evidence="2" id="KW-1185">Reference proteome</keyword>
<comment type="caution">
    <text evidence="1">The sequence shown here is derived from an EMBL/GenBank/DDBJ whole genome shotgun (WGS) entry which is preliminary data.</text>
</comment>
<evidence type="ECO:0000313" key="2">
    <source>
        <dbReference type="Proteomes" id="UP001163321"/>
    </source>
</evidence>
<reference evidence="1 2" key="1">
    <citation type="journal article" date="2022" name="bioRxiv">
        <title>The genome of the oomycete Peronosclerospora sorghi, a cosmopolitan pathogen of maize and sorghum, is inflated with dispersed pseudogenes.</title>
        <authorList>
            <person name="Fletcher K."/>
            <person name="Martin F."/>
            <person name="Isakeit T."/>
            <person name="Cavanaugh K."/>
            <person name="Magill C."/>
            <person name="Michelmore R."/>
        </authorList>
    </citation>
    <scope>NUCLEOTIDE SEQUENCE [LARGE SCALE GENOMIC DNA]</scope>
    <source>
        <strain evidence="1">P6</strain>
    </source>
</reference>
<name>A0ACC0W9H1_9STRA</name>
<gene>
    <name evidence="1" type="ORF">PsorP6_006819</name>
</gene>
<protein>
    <submittedName>
        <fullName evidence="1">Uncharacterized protein</fullName>
    </submittedName>
</protein>
<organism evidence="1 2">
    <name type="scientific">Peronosclerospora sorghi</name>
    <dbReference type="NCBI Taxonomy" id="230839"/>
    <lineage>
        <taxon>Eukaryota</taxon>
        <taxon>Sar</taxon>
        <taxon>Stramenopiles</taxon>
        <taxon>Oomycota</taxon>
        <taxon>Peronosporomycetes</taxon>
        <taxon>Peronosporales</taxon>
        <taxon>Peronosporaceae</taxon>
        <taxon>Peronosclerospora</taxon>
    </lineage>
</organism>
<proteinExistence type="predicted"/>